<name>A0A1X6WY11_9MICO</name>
<dbReference type="Gene3D" id="3.40.50.850">
    <property type="entry name" value="Isochorismatase-like"/>
    <property type="match status" value="1"/>
</dbReference>
<feature type="domain" description="Isochorismatase-like" evidence="3">
    <location>
        <begin position="77"/>
        <end position="261"/>
    </location>
</feature>
<protein>
    <submittedName>
        <fullName evidence="4">Isochorismatase hydrolase</fullName>
    </submittedName>
</protein>
<dbReference type="Proteomes" id="UP000196581">
    <property type="component" value="Unassembled WGS sequence"/>
</dbReference>
<feature type="region of interest" description="Disordered" evidence="2">
    <location>
        <begin position="1"/>
        <end position="29"/>
    </location>
</feature>
<evidence type="ECO:0000256" key="1">
    <source>
        <dbReference type="ARBA" id="ARBA00022801"/>
    </source>
</evidence>
<dbReference type="Pfam" id="PF00857">
    <property type="entry name" value="Isochorismatase"/>
    <property type="match status" value="1"/>
</dbReference>
<sequence length="268" mass="29371">MSVATDTTTDTATDTTTASPAVTGFDRVSPLEPLELPGDVIAGLPPTNTDAIPPLADHWKQLDLREILRRPAAFVSIGQSNSCYRPGGAQYAEGHAHRGTLDKTVRAAAAARRAGNFAFNWVGYSIFRDDYPKSDFDRVQYHSWTGAIDATPEQIAWDNTLVGELRELVEPGDREFFETAFQTAFVGTDLMGDLARRRVEVIVLAGIHLDWCIEGNARAARDNGFLPIVIGDTTGAQKPEQEQAAFERINEFFAPVISTEEFVGLLQD</sequence>
<accession>A0A1X6WY11</accession>
<evidence type="ECO:0000313" key="4">
    <source>
        <dbReference type="EMBL" id="SLM90723.1"/>
    </source>
</evidence>
<dbReference type="RefSeq" id="WP_087003935.1">
    <property type="nucleotide sequence ID" value="NZ_FWFF01000001.1"/>
</dbReference>
<keyword evidence="1 4" id="KW-0378">Hydrolase</keyword>
<dbReference type="InterPro" id="IPR036380">
    <property type="entry name" value="Isochorismatase-like_sf"/>
</dbReference>
<dbReference type="PANTHER" id="PTHR43540">
    <property type="entry name" value="PEROXYUREIDOACRYLATE/UREIDOACRYLATE AMIDOHYDROLASE-RELATED"/>
    <property type="match status" value="1"/>
</dbReference>
<keyword evidence="5" id="KW-1185">Reference proteome</keyword>
<dbReference type="SUPFAM" id="SSF52499">
    <property type="entry name" value="Isochorismatase-like hydrolases"/>
    <property type="match status" value="1"/>
</dbReference>
<feature type="compositionally biased region" description="Low complexity" evidence="2">
    <location>
        <begin position="1"/>
        <end position="18"/>
    </location>
</feature>
<dbReference type="InterPro" id="IPR000868">
    <property type="entry name" value="Isochorismatase-like_dom"/>
</dbReference>
<dbReference type="InterPro" id="IPR050272">
    <property type="entry name" value="Isochorismatase-like_hydrls"/>
</dbReference>
<organism evidence="4 5">
    <name type="scientific">Brevibacterium yomogidense</name>
    <dbReference type="NCBI Taxonomy" id="946573"/>
    <lineage>
        <taxon>Bacteria</taxon>
        <taxon>Bacillati</taxon>
        <taxon>Actinomycetota</taxon>
        <taxon>Actinomycetes</taxon>
        <taxon>Micrococcales</taxon>
        <taxon>Brevibacteriaceae</taxon>
        <taxon>Brevibacterium</taxon>
    </lineage>
</organism>
<reference evidence="5" key="1">
    <citation type="submission" date="2017-02" db="EMBL/GenBank/DDBJ databases">
        <authorList>
            <person name="Dridi B."/>
        </authorList>
    </citation>
    <scope>NUCLEOTIDE SEQUENCE [LARGE SCALE GENOMIC DNA]</scope>
    <source>
        <strain evidence="5">B Co 03.10</strain>
    </source>
</reference>
<proteinExistence type="predicted"/>
<dbReference type="AlphaFoldDB" id="A0A1X6WY11"/>
<evidence type="ECO:0000313" key="5">
    <source>
        <dbReference type="Proteomes" id="UP000196581"/>
    </source>
</evidence>
<evidence type="ECO:0000259" key="3">
    <source>
        <dbReference type="Pfam" id="PF00857"/>
    </source>
</evidence>
<dbReference type="PANTHER" id="PTHR43540:SF6">
    <property type="entry name" value="ISOCHORISMATASE-LIKE DOMAIN-CONTAINING PROTEIN"/>
    <property type="match status" value="1"/>
</dbReference>
<dbReference type="GO" id="GO:0016787">
    <property type="term" value="F:hydrolase activity"/>
    <property type="evidence" value="ECO:0007669"/>
    <property type="project" value="UniProtKB-KW"/>
</dbReference>
<gene>
    <name evidence="4" type="ORF">FM105_02205</name>
</gene>
<evidence type="ECO:0000256" key="2">
    <source>
        <dbReference type="SAM" id="MobiDB-lite"/>
    </source>
</evidence>
<dbReference type="EMBL" id="FWFF01000001">
    <property type="protein sequence ID" value="SLM90723.1"/>
    <property type="molecule type" value="Genomic_DNA"/>
</dbReference>